<feature type="domain" description="Reverse transcriptase zinc-binding" evidence="3">
    <location>
        <begin position="270"/>
        <end position="351"/>
    </location>
</feature>
<reference evidence="4" key="2">
    <citation type="submission" date="2021-01" db="UniProtKB">
        <authorList>
            <consortium name="EnsemblPlants"/>
        </authorList>
    </citation>
    <scope>IDENTIFICATION</scope>
</reference>
<feature type="transmembrane region" description="Helical" evidence="2">
    <location>
        <begin position="350"/>
        <end position="375"/>
    </location>
</feature>
<evidence type="ECO:0000313" key="4">
    <source>
        <dbReference type="EnsemblPlants" id="QL02p046691:mrna"/>
    </source>
</evidence>
<feature type="compositionally biased region" description="Low complexity" evidence="1">
    <location>
        <begin position="22"/>
        <end position="52"/>
    </location>
</feature>
<accession>A0A7N2KW75</accession>
<sequence length="452" mass="51409">MDSLLASYGSSEEEEEEEESKSSPFLSLPKPKSSSLFLSLPQPKSKSLNPNPNANPNPNPNQHQHQPKRVVQFRPPIKSTHHEDEDDDDEGEDEEKERNRRKESESLAAAEAPSVKSFLSSIPAPKNSITLGVLSSRRATIEVPQPPAESCYATNYEVGSHHNHNLNVNMDDQSQYVSSGGENLSYDAIYGSNWGDTVSGSSTSQSAVTVLGKRGRKEIPTEEIVEIKQDELMKNRPREDQVKLTGIAFGPSYQCSKSKICITDIIILVSDYYRILAGTASFGFPWKSIWKQKIPSRVAFFVWTAALGKCLTIDNLRKRKVWILDWCYMCKRNGELVDHLFLHCPFASDLWSMVLGLFGVSWVMPHTVLGLLWCWQGSFGRHRNGYMWSIIPHCLLLCLWRERNSRCFEDIEKSIPDLKLLFFRTLRDWLFALQDKSFPSFIDFLDSCNFCI</sequence>
<dbReference type="InParanoid" id="A0A7N2KW75"/>
<proteinExistence type="predicted"/>
<evidence type="ECO:0000259" key="3">
    <source>
        <dbReference type="Pfam" id="PF13966"/>
    </source>
</evidence>
<dbReference type="Gramene" id="QL02p046691:mrna">
    <property type="protein sequence ID" value="QL02p046691:mrna"/>
    <property type="gene ID" value="QL02p046691"/>
</dbReference>
<feature type="region of interest" description="Disordered" evidence="1">
    <location>
        <begin position="1"/>
        <end position="122"/>
    </location>
</feature>
<dbReference type="Pfam" id="PF13966">
    <property type="entry name" value="zf-RVT"/>
    <property type="match status" value="1"/>
</dbReference>
<evidence type="ECO:0000256" key="2">
    <source>
        <dbReference type="SAM" id="Phobius"/>
    </source>
</evidence>
<dbReference type="PANTHER" id="PTHR13621">
    <property type="entry name" value="PROLINE-RICH PROTEIN PRCC"/>
    <property type="match status" value="1"/>
</dbReference>
<protein>
    <recommendedName>
        <fullName evidence="3">Reverse transcriptase zinc-binding domain-containing protein</fullName>
    </recommendedName>
</protein>
<keyword evidence="2" id="KW-0812">Transmembrane</keyword>
<dbReference type="Proteomes" id="UP000594261">
    <property type="component" value="Chromosome 2"/>
</dbReference>
<dbReference type="EnsemblPlants" id="QL02p046691:mrna">
    <property type="protein sequence ID" value="QL02p046691:mrna"/>
    <property type="gene ID" value="QL02p046691"/>
</dbReference>
<keyword evidence="5" id="KW-1185">Reference proteome</keyword>
<reference evidence="5" key="1">
    <citation type="journal article" date="2016" name="G3 (Bethesda)">
        <title>First Draft Assembly and Annotation of the Genome of a California Endemic Oak Quercus lobata Nee (Fagaceae).</title>
        <authorList>
            <person name="Sork V.L."/>
            <person name="Fitz-Gibbon S.T."/>
            <person name="Puiu D."/>
            <person name="Crepeau M."/>
            <person name="Gugger P.F."/>
            <person name="Sherman R."/>
            <person name="Stevens K."/>
            <person name="Langley C.H."/>
            <person name="Pellegrini M."/>
            <person name="Salzberg S.L."/>
        </authorList>
    </citation>
    <scope>NUCLEOTIDE SEQUENCE [LARGE SCALE GENOMIC DNA]</scope>
    <source>
        <strain evidence="5">cv. SW786</strain>
    </source>
</reference>
<keyword evidence="2" id="KW-1133">Transmembrane helix</keyword>
<evidence type="ECO:0000256" key="1">
    <source>
        <dbReference type="SAM" id="MobiDB-lite"/>
    </source>
</evidence>
<dbReference type="InterPro" id="IPR018800">
    <property type="entry name" value="PRCC"/>
</dbReference>
<organism evidence="4 5">
    <name type="scientific">Quercus lobata</name>
    <name type="common">Valley oak</name>
    <dbReference type="NCBI Taxonomy" id="97700"/>
    <lineage>
        <taxon>Eukaryota</taxon>
        <taxon>Viridiplantae</taxon>
        <taxon>Streptophyta</taxon>
        <taxon>Embryophyta</taxon>
        <taxon>Tracheophyta</taxon>
        <taxon>Spermatophyta</taxon>
        <taxon>Magnoliopsida</taxon>
        <taxon>eudicotyledons</taxon>
        <taxon>Gunneridae</taxon>
        <taxon>Pentapetalae</taxon>
        <taxon>rosids</taxon>
        <taxon>fabids</taxon>
        <taxon>Fagales</taxon>
        <taxon>Fagaceae</taxon>
        <taxon>Quercus</taxon>
    </lineage>
</organism>
<dbReference type="AlphaFoldDB" id="A0A7N2KW75"/>
<keyword evidence="2" id="KW-0472">Membrane</keyword>
<dbReference type="GO" id="GO:0005634">
    <property type="term" value="C:nucleus"/>
    <property type="evidence" value="ECO:0007669"/>
    <property type="project" value="TreeGrafter"/>
</dbReference>
<feature type="compositionally biased region" description="Basic and acidic residues" evidence="1">
    <location>
        <begin position="96"/>
        <end position="105"/>
    </location>
</feature>
<evidence type="ECO:0000313" key="5">
    <source>
        <dbReference type="Proteomes" id="UP000594261"/>
    </source>
</evidence>
<dbReference type="InterPro" id="IPR026960">
    <property type="entry name" value="RVT-Znf"/>
</dbReference>
<name>A0A7N2KW75_QUELO</name>
<dbReference type="PANTHER" id="PTHR13621:SF2">
    <property type="entry name" value="PROLINE-RICH PROTEIN PRCC"/>
    <property type="match status" value="1"/>
</dbReference>
<feature type="compositionally biased region" description="Acidic residues" evidence="1">
    <location>
        <begin position="84"/>
        <end position="95"/>
    </location>
</feature>
<feature type="compositionally biased region" description="Low complexity" evidence="1">
    <location>
        <begin position="1"/>
        <end position="10"/>
    </location>
</feature>